<organism evidence="2 3">
    <name type="scientific">Brassica cretica</name>
    <name type="common">Mustard</name>
    <dbReference type="NCBI Taxonomy" id="69181"/>
    <lineage>
        <taxon>Eukaryota</taxon>
        <taxon>Viridiplantae</taxon>
        <taxon>Streptophyta</taxon>
        <taxon>Embryophyta</taxon>
        <taxon>Tracheophyta</taxon>
        <taxon>Spermatophyta</taxon>
        <taxon>Magnoliopsida</taxon>
        <taxon>eudicotyledons</taxon>
        <taxon>Gunneridae</taxon>
        <taxon>Pentapetalae</taxon>
        <taxon>rosids</taxon>
        <taxon>malvids</taxon>
        <taxon>Brassicales</taxon>
        <taxon>Brassicaceae</taxon>
        <taxon>Brassiceae</taxon>
        <taxon>Brassica</taxon>
    </lineage>
</organism>
<name>A0A8S9LMP8_BRACR</name>
<dbReference type="AlphaFoldDB" id="A0A8S9LMP8"/>
<evidence type="ECO:0000313" key="3">
    <source>
        <dbReference type="Proteomes" id="UP000712281"/>
    </source>
</evidence>
<feature type="region of interest" description="Disordered" evidence="1">
    <location>
        <begin position="88"/>
        <end position="108"/>
    </location>
</feature>
<dbReference type="InterPro" id="IPR037476">
    <property type="entry name" value="PCH1"/>
</dbReference>
<proteinExistence type="predicted"/>
<dbReference type="PANTHER" id="PTHR36062">
    <property type="entry name" value="OS01G0687300 PROTEIN"/>
    <property type="match status" value="1"/>
</dbReference>
<evidence type="ECO:0000256" key="1">
    <source>
        <dbReference type="SAM" id="MobiDB-lite"/>
    </source>
</evidence>
<protein>
    <submittedName>
        <fullName evidence="2">Uncharacterized protein</fullName>
    </submittedName>
</protein>
<dbReference type="EMBL" id="QGKW02000276">
    <property type="protein sequence ID" value="KAF2607337.1"/>
    <property type="molecule type" value="Genomic_DNA"/>
</dbReference>
<reference evidence="2" key="1">
    <citation type="submission" date="2019-12" db="EMBL/GenBank/DDBJ databases">
        <title>Genome sequencing and annotation of Brassica cretica.</title>
        <authorList>
            <person name="Studholme D.J."/>
            <person name="Sarris P.F."/>
        </authorList>
    </citation>
    <scope>NUCLEOTIDE SEQUENCE</scope>
    <source>
        <strain evidence="2">PFS-001/15</strain>
        <tissue evidence="2">Leaf</tissue>
    </source>
</reference>
<dbReference type="PANTHER" id="PTHR36062:SF7">
    <property type="entry name" value="BNAA07G03600D PROTEIN"/>
    <property type="match status" value="1"/>
</dbReference>
<comment type="caution">
    <text evidence="2">The sequence shown here is derived from an EMBL/GenBank/DDBJ whole genome shotgun (WGS) entry which is preliminary data.</text>
</comment>
<evidence type="ECO:0000313" key="2">
    <source>
        <dbReference type="EMBL" id="KAF2607337.1"/>
    </source>
</evidence>
<dbReference type="GO" id="GO:0010099">
    <property type="term" value="P:regulation of photomorphogenesis"/>
    <property type="evidence" value="ECO:0007669"/>
    <property type="project" value="InterPro"/>
</dbReference>
<dbReference type="Proteomes" id="UP000712281">
    <property type="component" value="Unassembled WGS sequence"/>
</dbReference>
<feature type="region of interest" description="Disordered" evidence="1">
    <location>
        <begin position="1"/>
        <end position="21"/>
    </location>
</feature>
<accession>A0A8S9LMP8</accession>
<gene>
    <name evidence="2" type="ORF">F2Q68_00043355</name>
</gene>
<sequence length="146" mass="16705">MFGRTITRLKRNSFDSSGHDETKSLLKVEEEGNNNNNNNNLFLEILKSGINNLQPRNQEPDTPQIKGGEDITLQHPWIQRWCKKKYVSTDQPEGEDGSFEPENQKEMEKKQYPSIAAMALMGKALSGLNPHGLRKTYSLMVWNARD</sequence>